<dbReference type="GO" id="GO:0000723">
    <property type="term" value="P:telomere maintenance"/>
    <property type="evidence" value="ECO:0007669"/>
    <property type="project" value="TreeGrafter"/>
</dbReference>
<dbReference type="GO" id="GO:0006303">
    <property type="term" value="P:double-strand break repair via nonhomologous end joining"/>
    <property type="evidence" value="ECO:0007669"/>
    <property type="project" value="InterPro"/>
</dbReference>
<keyword evidence="6" id="KW-0227">DNA damage</keyword>
<dbReference type="PANTHER" id="PTHR12604">
    <property type="entry name" value="KU AUTOANTIGEN DNA HELICASE"/>
    <property type="match status" value="1"/>
</dbReference>
<evidence type="ECO:0000256" key="2">
    <source>
        <dbReference type="ARBA" id="ARBA00004574"/>
    </source>
</evidence>
<keyword evidence="13" id="KW-0234">DNA repair</keyword>
<gene>
    <name evidence="17" type="primary">KU80</name>
    <name evidence="17" type="ORF">KQ657_003510</name>
</gene>
<dbReference type="PANTHER" id="PTHR12604:SF4">
    <property type="entry name" value="X-RAY REPAIR CROSS-COMPLEMENTING PROTEIN 5"/>
    <property type="match status" value="1"/>
</dbReference>
<evidence type="ECO:0000256" key="9">
    <source>
        <dbReference type="ARBA" id="ARBA00022840"/>
    </source>
</evidence>
<evidence type="ECO:0000256" key="8">
    <source>
        <dbReference type="ARBA" id="ARBA00022806"/>
    </source>
</evidence>
<sequence length="665" mass="74594">MSKDFTVYVVDLSPYMGRESKDGGGRLTVLETGLKAVYDNLNGRMIKFRASDRIAFVLCHSTKTDNDHATESSLRNIEVIGANAAFTYSEYEAIHSKLVVNSNERVETEGSIGEAVVVAIGLFKATEKLKYNRNLVVITSSDAAVDVELPLVEASSNAIKKLDISLVINMVEAAESASRSAEWLEYASKLGGQLVDAALANSRLQHAPLLRKVKPIAMYQGPMKFGPDPNLDSADPQNDDQFTLSFDVCVYPAAKIESMPSLTLYYVDKDTGLTEKVKYQTSYHIRKYHEKEVTNATEANDYEEDEQQAPPKLVDEEEDDAFERPYTTIPVAKGDWEEGFKYSTYDFIAITKPLLESATYSTDPGISICAFIHQSKVPYGMLTEASNYVIPSRPSKVFCSLVEALMQEEKVAVAQFVPKSDDEKQLTVLFPVKLQTGPTSVVYGFIQVRLPFREDAKMGRFPSLTRAYKTLGTADGEDNPMAKFLPNEEELDLMKRFITSKDLDTKHNKVESINNVGNSKLTMKDTEFFPFPKDDDDRVNQRTFLQSSPALAKYTACLKRIIGKSFGKDYHELVNDKEFISKYLLNDKGTNLYTINTINGVNNNRSLDQLSAKLIEELNVEYVKKVTSDGSKRRRGDNINATYNNMVKLDEGNFEEILDLEDLLR</sequence>
<dbReference type="AlphaFoldDB" id="A0A9P7V5M9"/>
<dbReference type="OrthoDB" id="30826at2759"/>
<evidence type="ECO:0000256" key="12">
    <source>
        <dbReference type="ARBA" id="ARBA00023172"/>
    </source>
</evidence>
<feature type="domain" description="Ku" evidence="16">
    <location>
        <begin position="328"/>
        <end position="467"/>
    </location>
</feature>
<dbReference type="GO" id="GO:0005524">
    <property type="term" value="F:ATP binding"/>
    <property type="evidence" value="ECO:0007669"/>
    <property type="project" value="UniProtKB-KW"/>
</dbReference>
<dbReference type="InterPro" id="IPR005161">
    <property type="entry name" value="Ku_N"/>
</dbReference>
<dbReference type="InterPro" id="IPR006164">
    <property type="entry name" value="DNA_bd_Ku70/Ku80"/>
</dbReference>
<keyword evidence="14" id="KW-0539">Nucleus</keyword>
<name>A0A9P7V5M9_9ASCO</name>
<evidence type="ECO:0000256" key="15">
    <source>
        <dbReference type="SAM" id="MobiDB-lite"/>
    </source>
</evidence>
<keyword evidence="4" id="KW-0158">Chromosome</keyword>
<dbReference type="SUPFAM" id="SSF53300">
    <property type="entry name" value="vWA-like"/>
    <property type="match status" value="1"/>
</dbReference>
<protein>
    <recommendedName>
        <fullName evidence="3">DNA helicase</fullName>
        <ecNumber evidence="3">3.6.4.12</ecNumber>
    </recommendedName>
</protein>
<dbReference type="Proteomes" id="UP000790833">
    <property type="component" value="Unassembled WGS sequence"/>
</dbReference>
<dbReference type="InterPro" id="IPR016194">
    <property type="entry name" value="SPOC-like_C_dom_sf"/>
</dbReference>
<keyword evidence="11" id="KW-0238">DNA-binding</keyword>
<dbReference type="EMBL" id="JAHMUF010000031">
    <property type="protein sequence ID" value="KAG7191389.1"/>
    <property type="molecule type" value="Genomic_DNA"/>
</dbReference>
<keyword evidence="7" id="KW-0378">Hydrolase</keyword>
<dbReference type="Gene3D" id="2.40.290.10">
    <property type="match status" value="1"/>
</dbReference>
<keyword evidence="18" id="KW-1185">Reference proteome</keyword>
<evidence type="ECO:0000259" key="16">
    <source>
        <dbReference type="SMART" id="SM00559"/>
    </source>
</evidence>
<comment type="caution">
    <text evidence="17">The sequence shown here is derived from an EMBL/GenBank/DDBJ whole genome shotgun (WGS) entry which is preliminary data.</text>
</comment>
<dbReference type="Pfam" id="PF02735">
    <property type="entry name" value="Ku"/>
    <property type="match status" value="1"/>
</dbReference>
<keyword evidence="12" id="KW-0233">DNA recombination</keyword>
<dbReference type="GO" id="GO:0043564">
    <property type="term" value="C:Ku70:Ku80 complex"/>
    <property type="evidence" value="ECO:0007669"/>
    <property type="project" value="TreeGrafter"/>
</dbReference>
<evidence type="ECO:0000256" key="3">
    <source>
        <dbReference type="ARBA" id="ARBA00012551"/>
    </source>
</evidence>
<dbReference type="GeneID" id="66116884"/>
<reference evidence="17" key="1">
    <citation type="submission" date="2021-03" db="EMBL/GenBank/DDBJ databases">
        <authorList>
            <person name="Palmer J.M."/>
        </authorList>
    </citation>
    <scope>NUCLEOTIDE SEQUENCE</scope>
    <source>
        <strain evidence="17">ARV_011</strain>
    </source>
</reference>
<dbReference type="GO" id="GO:0003678">
    <property type="term" value="F:DNA helicase activity"/>
    <property type="evidence" value="ECO:0007669"/>
    <property type="project" value="UniProtKB-EC"/>
</dbReference>
<dbReference type="Gene3D" id="3.40.50.410">
    <property type="entry name" value="von Willebrand factor, type A domain"/>
    <property type="match status" value="1"/>
</dbReference>
<evidence type="ECO:0000256" key="10">
    <source>
        <dbReference type="ARBA" id="ARBA00022895"/>
    </source>
</evidence>
<evidence type="ECO:0000256" key="4">
    <source>
        <dbReference type="ARBA" id="ARBA00022454"/>
    </source>
</evidence>
<dbReference type="Pfam" id="PF03731">
    <property type="entry name" value="Ku_N"/>
    <property type="match status" value="1"/>
</dbReference>
<evidence type="ECO:0000313" key="17">
    <source>
        <dbReference type="EMBL" id="KAG7191389.1"/>
    </source>
</evidence>
<keyword evidence="5" id="KW-0547">Nucleotide-binding</keyword>
<evidence type="ECO:0000256" key="5">
    <source>
        <dbReference type="ARBA" id="ARBA00022741"/>
    </source>
</evidence>
<keyword evidence="9" id="KW-0067">ATP-binding</keyword>
<evidence type="ECO:0000256" key="13">
    <source>
        <dbReference type="ARBA" id="ARBA00023204"/>
    </source>
</evidence>
<keyword evidence="10" id="KW-0779">Telomere</keyword>
<comment type="subcellular location">
    <subcellularLocation>
        <location evidence="2">Chromosome</location>
        <location evidence="2">Telomere</location>
    </subcellularLocation>
    <subcellularLocation>
        <location evidence="1">Nucleus</location>
    </subcellularLocation>
</comment>
<evidence type="ECO:0000256" key="14">
    <source>
        <dbReference type="ARBA" id="ARBA00023242"/>
    </source>
</evidence>
<dbReference type="GO" id="GO:0016787">
    <property type="term" value="F:hydrolase activity"/>
    <property type="evidence" value="ECO:0007669"/>
    <property type="project" value="UniProtKB-KW"/>
</dbReference>
<dbReference type="RefSeq" id="XP_043046941.1">
    <property type="nucleotide sequence ID" value="XM_043194229.1"/>
</dbReference>
<keyword evidence="8 17" id="KW-0347">Helicase</keyword>
<dbReference type="GO" id="GO:0000781">
    <property type="term" value="C:chromosome, telomeric region"/>
    <property type="evidence" value="ECO:0007669"/>
    <property type="project" value="UniProtKB-SubCell"/>
</dbReference>
<accession>A0A9P7V5M9</accession>
<evidence type="ECO:0000256" key="1">
    <source>
        <dbReference type="ARBA" id="ARBA00004123"/>
    </source>
</evidence>
<evidence type="ECO:0000256" key="11">
    <source>
        <dbReference type="ARBA" id="ARBA00023125"/>
    </source>
</evidence>
<dbReference type="SUPFAM" id="SSF100939">
    <property type="entry name" value="SPOC domain-like"/>
    <property type="match status" value="1"/>
</dbReference>
<feature type="region of interest" description="Disordered" evidence="15">
    <location>
        <begin position="294"/>
        <end position="314"/>
    </location>
</feature>
<evidence type="ECO:0000256" key="7">
    <source>
        <dbReference type="ARBA" id="ARBA00022801"/>
    </source>
</evidence>
<dbReference type="GO" id="GO:0003690">
    <property type="term" value="F:double-stranded DNA binding"/>
    <property type="evidence" value="ECO:0007669"/>
    <property type="project" value="TreeGrafter"/>
</dbReference>
<evidence type="ECO:0000256" key="6">
    <source>
        <dbReference type="ARBA" id="ARBA00022763"/>
    </source>
</evidence>
<dbReference type="InterPro" id="IPR036465">
    <property type="entry name" value="vWFA_dom_sf"/>
</dbReference>
<proteinExistence type="predicted"/>
<dbReference type="GO" id="GO:0042162">
    <property type="term" value="F:telomeric DNA binding"/>
    <property type="evidence" value="ECO:0007669"/>
    <property type="project" value="TreeGrafter"/>
</dbReference>
<evidence type="ECO:0000313" key="18">
    <source>
        <dbReference type="Proteomes" id="UP000790833"/>
    </source>
</evidence>
<dbReference type="EC" id="3.6.4.12" evidence="3"/>
<organism evidence="17 18">
    <name type="scientific">Scheffersomyces spartinae</name>
    <dbReference type="NCBI Taxonomy" id="45513"/>
    <lineage>
        <taxon>Eukaryota</taxon>
        <taxon>Fungi</taxon>
        <taxon>Dikarya</taxon>
        <taxon>Ascomycota</taxon>
        <taxon>Saccharomycotina</taxon>
        <taxon>Pichiomycetes</taxon>
        <taxon>Debaryomycetaceae</taxon>
        <taxon>Scheffersomyces</taxon>
    </lineage>
</organism>
<dbReference type="GO" id="GO:0006310">
    <property type="term" value="P:DNA recombination"/>
    <property type="evidence" value="ECO:0007669"/>
    <property type="project" value="UniProtKB-KW"/>
</dbReference>
<dbReference type="SMART" id="SM00559">
    <property type="entry name" value="Ku78"/>
    <property type="match status" value="1"/>
</dbReference>